<dbReference type="AlphaFoldDB" id="A0A0G4FS91"/>
<evidence type="ECO:0000313" key="2">
    <source>
        <dbReference type="EMBL" id="CEM17239.1"/>
    </source>
</evidence>
<reference evidence="2 3" key="1">
    <citation type="submission" date="2014-11" db="EMBL/GenBank/DDBJ databases">
        <authorList>
            <person name="Zhu J."/>
            <person name="Qi W."/>
            <person name="Song R."/>
        </authorList>
    </citation>
    <scope>NUCLEOTIDE SEQUENCE [LARGE SCALE GENOMIC DNA]</scope>
</reference>
<evidence type="ECO:0000313" key="3">
    <source>
        <dbReference type="Proteomes" id="UP000041254"/>
    </source>
</evidence>
<organism evidence="2 3">
    <name type="scientific">Vitrella brassicaformis (strain CCMP3155)</name>
    <dbReference type="NCBI Taxonomy" id="1169540"/>
    <lineage>
        <taxon>Eukaryota</taxon>
        <taxon>Sar</taxon>
        <taxon>Alveolata</taxon>
        <taxon>Colpodellida</taxon>
        <taxon>Vitrellaceae</taxon>
        <taxon>Vitrella</taxon>
    </lineage>
</organism>
<sequence length="108" mass="11537">MMHCLNGTTTANTAFARWCIGAEVLQVAAFLNSVFATHHASRLTAAKKTAPRRAAGEDGDLDTLLATDVATVVAEFKKITTGGQVPHTTTSRHNRSGARVRHGCTHRP</sequence>
<gene>
    <name evidence="2" type="ORF">Vbra_21590</name>
</gene>
<protein>
    <submittedName>
        <fullName evidence="2">Uncharacterized protein</fullName>
    </submittedName>
</protein>
<evidence type="ECO:0000256" key="1">
    <source>
        <dbReference type="SAM" id="MobiDB-lite"/>
    </source>
</evidence>
<dbReference type="InParanoid" id="A0A0G4FS91"/>
<feature type="compositionally biased region" description="Basic residues" evidence="1">
    <location>
        <begin position="90"/>
        <end position="108"/>
    </location>
</feature>
<feature type="region of interest" description="Disordered" evidence="1">
    <location>
        <begin position="83"/>
        <end position="108"/>
    </location>
</feature>
<dbReference type="VEuPathDB" id="CryptoDB:Vbra_21590"/>
<keyword evidence="3" id="KW-1185">Reference proteome</keyword>
<dbReference type="EMBL" id="CDMY01000488">
    <property type="protein sequence ID" value="CEM17239.1"/>
    <property type="molecule type" value="Genomic_DNA"/>
</dbReference>
<proteinExistence type="predicted"/>
<dbReference type="Proteomes" id="UP000041254">
    <property type="component" value="Unassembled WGS sequence"/>
</dbReference>
<name>A0A0G4FS91_VITBC</name>
<accession>A0A0G4FS91</accession>